<dbReference type="HOGENOM" id="CLU_130795_0_0_2"/>
<dbReference type="AlphaFoldDB" id="F0NRB2"/>
<keyword evidence="2" id="KW-1185">Reference proteome</keyword>
<dbReference type="EMBL" id="CP002426">
    <property type="protein sequence ID" value="ADX82913.1"/>
    <property type="molecule type" value="Genomic_DNA"/>
</dbReference>
<dbReference type="Proteomes" id="UP000006395">
    <property type="component" value="Chromosome"/>
</dbReference>
<gene>
    <name evidence="1" type="ordered locus">SiH_1565</name>
</gene>
<accession>F0NRB2</accession>
<evidence type="ECO:0000313" key="2">
    <source>
        <dbReference type="Proteomes" id="UP000006395"/>
    </source>
</evidence>
<proteinExistence type="predicted"/>
<name>F0NRB2_SACI0</name>
<protein>
    <submittedName>
        <fullName evidence="1">Uncharacterized protein</fullName>
    </submittedName>
</protein>
<sequence length="175" mass="19756">MIYFLYYTQYSCGYLVLMHTLLSGLRNYGTESKTSGTQNGGQGNTNQRVIKVPASIGRVRNRGTGTIAGDDIAGDNLERKPYVPRGYKMTEEKIEVAGFVHMREWQIKETKLHALASGLKENYKAAAKELAKSLSVKFDDLMQRYTGIRPIEAVRREVGDLGKRKTERVGKYNKK</sequence>
<reference evidence="1 2" key="1">
    <citation type="journal article" date="2011" name="J. Bacteriol.">
        <title>Genome analyses of icelandic strains of Sulfolobus islandicus, model organisms for genetic and virus-host interaction studies.</title>
        <authorList>
            <person name="Guo L."/>
            <person name="Brugger K."/>
            <person name="Liu C."/>
            <person name="Shah S.A."/>
            <person name="Zheng H."/>
            <person name="Zhu Y."/>
            <person name="Wang S."/>
            <person name="Lillestol R.K."/>
            <person name="Chen L."/>
            <person name="Frank J."/>
            <person name="Prangishvili D."/>
            <person name="Paulin L."/>
            <person name="She Q."/>
            <person name="Huang L."/>
            <person name="Garrett R.A."/>
        </authorList>
    </citation>
    <scope>NUCLEOTIDE SEQUENCE [LARGE SCALE GENOMIC DNA]</scope>
    <source>
        <strain evidence="1 2">HVE10/4</strain>
    </source>
</reference>
<evidence type="ECO:0000313" key="1">
    <source>
        <dbReference type="EMBL" id="ADX82913.1"/>
    </source>
</evidence>
<organism evidence="1 2">
    <name type="scientific">Saccharolobus islandicus (strain HVE10/4)</name>
    <name type="common">Sulfolobus islandicus</name>
    <dbReference type="NCBI Taxonomy" id="930943"/>
    <lineage>
        <taxon>Archaea</taxon>
        <taxon>Thermoproteota</taxon>
        <taxon>Thermoprotei</taxon>
        <taxon>Sulfolobales</taxon>
        <taxon>Sulfolobaceae</taxon>
        <taxon>Saccharolobus</taxon>
    </lineage>
</organism>
<dbReference type="KEGG" id="sih:SiH_1565"/>